<evidence type="ECO:0000313" key="2">
    <source>
        <dbReference type="Proteomes" id="UP000234562"/>
    </source>
</evidence>
<dbReference type="Proteomes" id="UP000234562">
    <property type="component" value="Chromosome"/>
</dbReference>
<sequence>MKNKEVSRIYQTTDYSKFIVNAEFYNNARINFLRYKTLIKNEKLPLVIVRKVDSKLEIVSEQDSFYAAKQMGLPIYYYEAYQSVPRAKQTIDFSFNDMEELLNYCLNNGHFD</sequence>
<proteinExistence type="predicted"/>
<dbReference type="RefSeq" id="WP_101853977.1">
    <property type="nucleotide sequence ID" value="NZ_CP015496.1"/>
</dbReference>
<accession>A0AAU8XVM5</accession>
<reference evidence="2" key="1">
    <citation type="submission" date="2016-05" db="EMBL/GenBank/DDBJ databases">
        <title>Genome sequence of Lactobacillus helveticus FAM8105.</title>
        <authorList>
            <person name="Ahrens C."/>
            <person name="Schmid M."/>
        </authorList>
    </citation>
    <scope>NUCLEOTIDE SEQUENCE [LARGE SCALE GENOMIC DNA]</scope>
    <source>
        <strain evidence="2">FAM8105</strain>
    </source>
</reference>
<organism evidence="1 2">
    <name type="scientific">Lactobacillus helveticus</name>
    <name type="common">Lactobacillus suntoryeus</name>
    <dbReference type="NCBI Taxonomy" id="1587"/>
    <lineage>
        <taxon>Bacteria</taxon>
        <taxon>Bacillati</taxon>
        <taxon>Bacillota</taxon>
        <taxon>Bacilli</taxon>
        <taxon>Lactobacillales</taxon>
        <taxon>Lactobacillaceae</taxon>
        <taxon>Lactobacillus</taxon>
    </lineage>
</organism>
<dbReference type="EMBL" id="CP015496">
    <property type="protein sequence ID" value="AUI74874.1"/>
    <property type="molecule type" value="Genomic_DNA"/>
</dbReference>
<gene>
    <name evidence="1" type="ORF">Lh8105_09065</name>
</gene>
<name>A0AAU8XVM5_LACHE</name>
<protein>
    <submittedName>
        <fullName evidence="1">Uncharacterized protein</fullName>
    </submittedName>
</protein>
<evidence type="ECO:0000313" key="1">
    <source>
        <dbReference type="EMBL" id="AUI74874.1"/>
    </source>
</evidence>
<dbReference type="AlphaFoldDB" id="A0AAU8XVM5"/>